<comment type="similarity">
    <text evidence="2 10">Belongs to the catalase family.</text>
</comment>
<dbReference type="SMART" id="SM01060">
    <property type="entry name" value="Catalase"/>
    <property type="match status" value="1"/>
</dbReference>
<reference evidence="16 17" key="1">
    <citation type="submission" date="2016-07" db="EMBL/GenBank/DDBJ databases">
        <title>Pervasive Adenine N6-methylation of Active Genes in Fungi.</title>
        <authorList>
            <consortium name="DOE Joint Genome Institute"/>
            <person name="Mondo S.J."/>
            <person name="Dannebaum R.O."/>
            <person name="Kuo R.C."/>
            <person name="Labutti K."/>
            <person name="Haridas S."/>
            <person name="Kuo A."/>
            <person name="Salamov A."/>
            <person name="Ahrendt S.R."/>
            <person name="Lipzen A."/>
            <person name="Sullivan W."/>
            <person name="Andreopoulos W.B."/>
            <person name="Clum A."/>
            <person name="Lindquist E."/>
            <person name="Daum C."/>
            <person name="Ramamoorthy G.K."/>
            <person name="Gryganskyi A."/>
            <person name="Culley D."/>
            <person name="Magnuson J.K."/>
            <person name="James T.Y."/>
            <person name="O'Malley M.A."/>
            <person name="Stajich J.E."/>
            <person name="Spatafora J.W."/>
            <person name="Visel A."/>
            <person name="Grigoriev I.V."/>
        </authorList>
    </citation>
    <scope>NUCLEOTIDE SEQUENCE [LARGE SCALE GENOMIC DNA]</scope>
    <source>
        <strain evidence="16 17">CBS 931.73</strain>
    </source>
</reference>
<evidence type="ECO:0000256" key="1">
    <source>
        <dbReference type="ARBA" id="ARBA00001971"/>
    </source>
</evidence>
<evidence type="ECO:0000256" key="14">
    <source>
        <dbReference type="SAM" id="SignalP"/>
    </source>
</evidence>
<dbReference type="InterPro" id="IPR002226">
    <property type="entry name" value="Catalase_haem_BS"/>
</dbReference>
<dbReference type="CDD" id="cd03132">
    <property type="entry name" value="GATase1_catalase"/>
    <property type="match status" value="1"/>
</dbReference>
<feature type="binding site" description="axial binding residue" evidence="12">
    <location>
        <position position="394"/>
    </location>
    <ligand>
        <name>heme</name>
        <dbReference type="ChEBI" id="CHEBI:30413"/>
    </ligand>
    <ligandPart>
        <name>Fe</name>
        <dbReference type="ChEBI" id="CHEBI:18248"/>
    </ligandPart>
</feature>
<dbReference type="GO" id="GO:0042744">
    <property type="term" value="P:hydrogen peroxide catabolic process"/>
    <property type="evidence" value="ECO:0007669"/>
    <property type="project" value="UniProtKB-UniRule"/>
</dbReference>
<evidence type="ECO:0000256" key="6">
    <source>
        <dbReference type="ARBA" id="ARBA00022723"/>
    </source>
</evidence>
<dbReference type="InterPro" id="IPR011614">
    <property type="entry name" value="Catalase_core"/>
</dbReference>
<evidence type="ECO:0000313" key="17">
    <source>
        <dbReference type="Proteomes" id="UP000193498"/>
    </source>
</evidence>
<protein>
    <recommendedName>
        <fullName evidence="3 10">Catalase</fullName>
        <ecNumber evidence="3 10">1.11.1.6</ecNumber>
    </recommendedName>
</protein>
<feature type="chain" id="PRO_5012305097" description="Catalase" evidence="14">
    <location>
        <begin position="21"/>
        <end position="736"/>
    </location>
</feature>
<comment type="cofactor">
    <cofactor evidence="1 10 12">
        <name>heme</name>
        <dbReference type="ChEBI" id="CHEBI:30413"/>
    </cofactor>
</comment>
<evidence type="ECO:0000256" key="9">
    <source>
        <dbReference type="ARBA" id="ARBA00023324"/>
    </source>
</evidence>
<keyword evidence="7 10" id="KW-0560">Oxidoreductase</keyword>
<dbReference type="GO" id="GO:0020037">
    <property type="term" value="F:heme binding"/>
    <property type="evidence" value="ECO:0007669"/>
    <property type="project" value="UniProtKB-UniRule"/>
</dbReference>
<dbReference type="STRING" id="1314790.A0A1Y1XVH6"/>
<dbReference type="InterPro" id="IPR010582">
    <property type="entry name" value="Catalase_immune_responsive"/>
</dbReference>
<dbReference type="InterPro" id="IPR018028">
    <property type="entry name" value="Catalase"/>
</dbReference>
<dbReference type="GO" id="GO:0004096">
    <property type="term" value="F:catalase activity"/>
    <property type="evidence" value="ECO:0007669"/>
    <property type="project" value="UniProtKB-UniRule"/>
</dbReference>
<evidence type="ECO:0000256" key="10">
    <source>
        <dbReference type="PIRNR" id="PIRNR038927"/>
    </source>
</evidence>
<dbReference type="AlphaFoldDB" id="A0A1Y1XVH6"/>
<dbReference type="GO" id="GO:0005829">
    <property type="term" value="C:cytosol"/>
    <property type="evidence" value="ECO:0007669"/>
    <property type="project" value="TreeGrafter"/>
</dbReference>
<feature type="signal peptide" evidence="14">
    <location>
        <begin position="1"/>
        <end position="20"/>
    </location>
</feature>
<keyword evidence="14" id="KW-0732">Signal</keyword>
<dbReference type="Proteomes" id="UP000193498">
    <property type="component" value="Unassembled WGS sequence"/>
</dbReference>
<feature type="active site" evidence="11">
    <location>
        <position position="101"/>
    </location>
</feature>
<evidence type="ECO:0000256" key="13">
    <source>
        <dbReference type="PIRSR" id="PIRSR038927-4"/>
    </source>
</evidence>
<dbReference type="PIRSF" id="PIRSF038927">
    <property type="entry name" value="Catalase_clade2"/>
    <property type="match status" value="1"/>
</dbReference>
<accession>A0A1Y1XVH6</accession>
<dbReference type="InterPro" id="IPR043156">
    <property type="entry name" value="Catalase_clade2_helical"/>
</dbReference>
<dbReference type="InterPro" id="IPR041399">
    <property type="entry name" value="Catalase_large_C"/>
</dbReference>
<dbReference type="GO" id="GO:0046872">
    <property type="term" value="F:metal ion binding"/>
    <property type="evidence" value="ECO:0007669"/>
    <property type="project" value="UniProtKB-KW"/>
</dbReference>
<keyword evidence="9 10" id="KW-0376">Hydrogen peroxide</keyword>
<dbReference type="OrthoDB" id="6880011at2759"/>
<dbReference type="EMBL" id="MCFE01000423">
    <property type="protein sequence ID" value="ORX89760.1"/>
    <property type="molecule type" value="Genomic_DNA"/>
</dbReference>
<keyword evidence="8 10" id="KW-0408">Iron</keyword>
<evidence type="ECO:0000256" key="11">
    <source>
        <dbReference type="PIRSR" id="PIRSR038927-1"/>
    </source>
</evidence>
<evidence type="ECO:0000256" key="2">
    <source>
        <dbReference type="ARBA" id="ARBA00005329"/>
    </source>
</evidence>
<dbReference type="InterPro" id="IPR029062">
    <property type="entry name" value="Class_I_gatase-like"/>
</dbReference>
<name>A0A1Y1XVH6_9FUNG</name>
<dbReference type="InterPro" id="IPR020835">
    <property type="entry name" value="Catalase_sf"/>
</dbReference>
<dbReference type="PROSITE" id="PS51402">
    <property type="entry name" value="CATALASE_3"/>
    <property type="match status" value="1"/>
</dbReference>
<keyword evidence="5 10" id="KW-0349">Heme</keyword>
<feature type="domain" description="Catalase core" evidence="15">
    <location>
        <begin position="55"/>
        <end position="448"/>
    </location>
</feature>
<evidence type="ECO:0000313" key="16">
    <source>
        <dbReference type="EMBL" id="ORX89760.1"/>
    </source>
</evidence>
<dbReference type="Gene3D" id="2.40.180.10">
    <property type="entry name" value="Catalase core domain"/>
    <property type="match status" value="1"/>
</dbReference>
<organism evidence="16 17">
    <name type="scientific">Basidiobolus meristosporus CBS 931.73</name>
    <dbReference type="NCBI Taxonomy" id="1314790"/>
    <lineage>
        <taxon>Eukaryota</taxon>
        <taxon>Fungi</taxon>
        <taxon>Fungi incertae sedis</taxon>
        <taxon>Zoopagomycota</taxon>
        <taxon>Entomophthoromycotina</taxon>
        <taxon>Basidiobolomycetes</taxon>
        <taxon>Basidiobolales</taxon>
        <taxon>Basidiobolaceae</taxon>
        <taxon>Basidiobolus</taxon>
    </lineage>
</organism>
<gene>
    <name evidence="16" type="ORF">K493DRAFT_340429</name>
</gene>
<dbReference type="SUPFAM" id="SSF56634">
    <property type="entry name" value="Heme-dependent catalase-like"/>
    <property type="match status" value="1"/>
</dbReference>
<feature type="cross-link" description="3'-histidyl-3-tyrosine (His-Tyr)" evidence="13">
    <location>
        <begin position="371"/>
        <end position="394"/>
    </location>
</feature>
<evidence type="ECO:0000256" key="4">
    <source>
        <dbReference type="ARBA" id="ARBA00022559"/>
    </source>
</evidence>
<evidence type="ECO:0000256" key="3">
    <source>
        <dbReference type="ARBA" id="ARBA00012314"/>
    </source>
</evidence>
<keyword evidence="17" id="KW-1185">Reference proteome</keyword>
<comment type="function">
    <text evidence="10">Occurs in almost all aerobically respiring organisms and serves to protect cells from the toxic effects of hydrogen peroxide.</text>
</comment>
<evidence type="ECO:0000259" key="15">
    <source>
        <dbReference type="SMART" id="SM01060"/>
    </source>
</evidence>
<dbReference type="Gene3D" id="3.40.50.880">
    <property type="match status" value="1"/>
</dbReference>
<dbReference type="Gene3D" id="1.20.1370.20">
    <property type="match status" value="1"/>
</dbReference>
<dbReference type="GO" id="GO:0006979">
    <property type="term" value="P:response to oxidative stress"/>
    <property type="evidence" value="ECO:0007669"/>
    <property type="project" value="InterPro"/>
</dbReference>
<proteinExistence type="inferred from homology"/>
<dbReference type="InterPro" id="IPR024712">
    <property type="entry name" value="Catalase_clade2"/>
</dbReference>
<evidence type="ECO:0000256" key="12">
    <source>
        <dbReference type="PIRSR" id="PIRSR038927-2"/>
    </source>
</evidence>
<sequence length="736" mass="82400">MCKKISLLLCLLAGAELAHPQICALERGITRSSNGSDKEKQLHEYTIENTNTYETTNSGLKINNTHSLKAGLRGPTLLEDFQFREKMMHFDHERIPERAVHARGVGAHGYFQSYGDYSNITAAKFLRDPGIKTPVFVRFSTVLGSRGSADTVRDIRGFATRFYTEEGLFDIANMLSLVGNDVPVFFIQDAMKFPDLIHAAKPEPDTEMPQAGTAHDTAYDFFSEFPESLHAVFWAFSGRGIPRSLRMIEGFGVHTFRLVSPEGRSVFVKWHWKPLQGLSNLVWDEAQKIGGKDPDFHRRDLYTAIDNGDYPEWELGVQIIPEEDEFKYDFDLLDPTKLIPESLVPVTKIGKMTLNRNVDNYFAETEQVSFHLGHIVPGIDFTNDPLLQGRLFSYLDTQLNRHGSANFHQIPINRPINAVHNNQRDGFMQTTINKGKVAYYPNSLQGNSPQVASPASGGYHSYRERVDGPKERGAAPSFFDYFSQTQLFYNSLTKAEQQQLVDAARFELGKTKSQAIRDKMIELINHVDHDLARRVAIAIGVQPPTSSPNPNHKRATTGLSIDRYPKTNIKTRTVAILVADGVDNSQVEAVYHSLKAQGAYPDIVAPYIGRVQGLGFQSNNTFVTTSSVLYDAVYVPGGRKSIDILLSQNPAFQYDEPIEFIREAYRHGKPIAASGDGVELIKKAGIPYSDKEAGVNRLKGVLINHGPDANTLAKPFAEAILTGRFWERMRMDPENL</sequence>
<dbReference type="Pfam" id="PF00199">
    <property type="entry name" value="Catalase"/>
    <property type="match status" value="1"/>
</dbReference>
<dbReference type="EC" id="1.11.1.6" evidence="3 10"/>
<comment type="caution">
    <text evidence="16">The sequence shown here is derived from an EMBL/GenBank/DDBJ whole genome shotgun (WGS) entry which is preliminary data.</text>
</comment>
<dbReference type="Pfam" id="PF18011">
    <property type="entry name" value="Catalase_C"/>
    <property type="match status" value="1"/>
</dbReference>
<evidence type="ECO:0000256" key="8">
    <source>
        <dbReference type="ARBA" id="ARBA00023004"/>
    </source>
</evidence>
<keyword evidence="4 10" id="KW-0575">Peroxidase</keyword>
<evidence type="ECO:0000256" key="5">
    <source>
        <dbReference type="ARBA" id="ARBA00022617"/>
    </source>
</evidence>
<dbReference type="InParanoid" id="A0A1Y1XVH6"/>
<dbReference type="PANTHER" id="PTHR42821:SF1">
    <property type="entry name" value="CATALASE-B"/>
    <property type="match status" value="1"/>
</dbReference>
<evidence type="ECO:0000256" key="7">
    <source>
        <dbReference type="ARBA" id="ARBA00023002"/>
    </source>
</evidence>
<dbReference type="PROSITE" id="PS00437">
    <property type="entry name" value="CATALASE_1"/>
    <property type="match status" value="1"/>
</dbReference>
<dbReference type="SUPFAM" id="SSF52317">
    <property type="entry name" value="Class I glutamine amidotransferase-like"/>
    <property type="match status" value="1"/>
</dbReference>
<comment type="catalytic activity">
    <reaction evidence="10">
        <text>2 H2O2 = O2 + 2 H2O</text>
        <dbReference type="Rhea" id="RHEA:20309"/>
        <dbReference type="ChEBI" id="CHEBI:15377"/>
        <dbReference type="ChEBI" id="CHEBI:15379"/>
        <dbReference type="ChEBI" id="CHEBI:16240"/>
        <dbReference type="EC" id="1.11.1.6"/>
    </reaction>
</comment>
<dbReference type="PRINTS" id="PR00067">
    <property type="entry name" value="CATALASE"/>
</dbReference>
<keyword evidence="6 10" id="KW-0479">Metal-binding</keyword>
<feature type="active site" evidence="11">
    <location>
        <position position="180"/>
    </location>
</feature>
<dbReference type="PANTHER" id="PTHR42821">
    <property type="entry name" value="CATALASE"/>
    <property type="match status" value="1"/>
</dbReference>
<dbReference type="Pfam" id="PF06628">
    <property type="entry name" value="Catalase-rel"/>
    <property type="match status" value="1"/>
</dbReference>
<dbReference type="FunFam" id="2.40.180.10:FF:000003">
    <property type="entry name" value="Catalase"/>
    <property type="match status" value="1"/>
</dbReference>